<evidence type="ECO:0000313" key="2">
    <source>
        <dbReference type="Proteomes" id="UP000252519"/>
    </source>
</evidence>
<accession>A0A368FDJ3</accession>
<proteinExistence type="predicted"/>
<evidence type="ECO:0000313" key="1">
    <source>
        <dbReference type="EMBL" id="RCN30142.1"/>
    </source>
</evidence>
<dbReference type="Proteomes" id="UP000252519">
    <property type="component" value="Unassembled WGS sequence"/>
</dbReference>
<dbReference type="AlphaFoldDB" id="A0A368FDJ3"/>
<sequence>MATAALNFSYGMLSEGETELQAFEENHRCRHFTLLVRFPTSATLISESGLSESPHLISTFGIQLHSGIFSRMTVLVALTQAT</sequence>
<dbReference type="EMBL" id="JOJR01001647">
    <property type="protein sequence ID" value="RCN30142.1"/>
    <property type="molecule type" value="Genomic_DNA"/>
</dbReference>
<keyword evidence="2" id="KW-1185">Reference proteome</keyword>
<organism evidence="1 2">
    <name type="scientific">Ancylostoma caninum</name>
    <name type="common">Dog hookworm</name>
    <dbReference type="NCBI Taxonomy" id="29170"/>
    <lineage>
        <taxon>Eukaryota</taxon>
        <taxon>Metazoa</taxon>
        <taxon>Ecdysozoa</taxon>
        <taxon>Nematoda</taxon>
        <taxon>Chromadorea</taxon>
        <taxon>Rhabditida</taxon>
        <taxon>Rhabditina</taxon>
        <taxon>Rhabditomorpha</taxon>
        <taxon>Strongyloidea</taxon>
        <taxon>Ancylostomatidae</taxon>
        <taxon>Ancylostomatinae</taxon>
        <taxon>Ancylostoma</taxon>
    </lineage>
</organism>
<name>A0A368FDJ3_ANCCA</name>
<protein>
    <submittedName>
        <fullName evidence="1">Uncharacterized protein</fullName>
    </submittedName>
</protein>
<reference evidence="1 2" key="1">
    <citation type="submission" date="2014-10" db="EMBL/GenBank/DDBJ databases">
        <title>Draft genome of the hookworm Ancylostoma caninum.</title>
        <authorList>
            <person name="Mitreva M."/>
        </authorList>
    </citation>
    <scope>NUCLEOTIDE SEQUENCE [LARGE SCALE GENOMIC DNA]</scope>
    <source>
        <strain evidence="1 2">Baltimore</strain>
    </source>
</reference>
<comment type="caution">
    <text evidence="1">The sequence shown here is derived from an EMBL/GenBank/DDBJ whole genome shotgun (WGS) entry which is preliminary data.</text>
</comment>
<gene>
    <name evidence="1" type="ORF">ANCCAN_24093</name>
</gene>